<dbReference type="Pfam" id="PF07264">
    <property type="entry name" value="EI24"/>
    <property type="match status" value="1"/>
</dbReference>
<evidence type="ECO:0000256" key="5">
    <source>
        <dbReference type="SAM" id="Phobius"/>
    </source>
</evidence>
<dbReference type="OrthoDB" id="10012223at2759"/>
<keyword evidence="7" id="KW-1185">Reference proteome</keyword>
<keyword evidence="3 5" id="KW-1133">Transmembrane helix</keyword>
<dbReference type="PANTHER" id="PTHR34292:SF2">
    <property type="entry name" value="OUTER SPORE WALL PROTEIN LDS1"/>
    <property type="match status" value="1"/>
</dbReference>
<dbReference type="PANTHER" id="PTHR34292">
    <property type="entry name" value="OUTER SPORE WALL PROTEIN LDS1"/>
    <property type="match status" value="1"/>
</dbReference>
<dbReference type="Proteomes" id="UP000827284">
    <property type="component" value="Unassembled WGS sequence"/>
</dbReference>
<feature type="transmembrane region" description="Helical" evidence="5">
    <location>
        <begin position="174"/>
        <end position="197"/>
    </location>
</feature>
<organism evidence="6 7">
    <name type="scientific">Entomortierella parvispora</name>
    <dbReference type="NCBI Taxonomy" id="205924"/>
    <lineage>
        <taxon>Eukaryota</taxon>
        <taxon>Fungi</taxon>
        <taxon>Fungi incertae sedis</taxon>
        <taxon>Mucoromycota</taxon>
        <taxon>Mortierellomycotina</taxon>
        <taxon>Mortierellomycetes</taxon>
        <taxon>Mortierellales</taxon>
        <taxon>Mortierellaceae</taxon>
        <taxon>Entomortierella</taxon>
    </lineage>
</organism>
<evidence type="ECO:0000313" key="7">
    <source>
        <dbReference type="Proteomes" id="UP000827284"/>
    </source>
</evidence>
<sequence>MVLPAPAYPVMGMIYLSRNIALLGPQFVRSLCWALGVAVSTITPLIALTFKYQNRLITNVMDSAFPKLAGIKVLGIGIQTWSTMFLTMGESSLLVAIIMGEVFKKEKTKGLFQSIINKDNVQVGPLAQISDNGMIRVSSPQESKEWSGLHGVHPHKAVDKAVASSSHFGQRMGLWLMTLPLNFVPVAGPMAFCYINGRARSPYVHRRYFDMKGMTQQERDDWIKSRKSSYTAFGVIAQGLELLPFVGIIFGFTNTIGAALWAADLERQQFELRSRKFQEAAEASAST</sequence>
<name>A0A9P3HBI7_9FUNG</name>
<dbReference type="InterPro" id="IPR059112">
    <property type="entry name" value="CysZ/EI24"/>
</dbReference>
<comment type="subcellular location">
    <subcellularLocation>
        <location evidence="1">Membrane</location>
        <topology evidence="1">Multi-pass membrane protein</topology>
    </subcellularLocation>
</comment>
<evidence type="ECO:0000256" key="4">
    <source>
        <dbReference type="ARBA" id="ARBA00023136"/>
    </source>
</evidence>
<evidence type="ECO:0000256" key="1">
    <source>
        <dbReference type="ARBA" id="ARBA00004141"/>
    </source>
</evidence>
<protein>
    <submittedName>
        <fullName evidence="6">Uncharacterized protein</fullName>
    </submittedName>
</protein>
<reference evidence="6" key="1">
    <citation type="submission" date="2021-11" db="EMBL/GenBank/DDBJ databases">
        <authorList>
            <person name="Herlambang A."/>
            <person name="Guo Y."/>
            <person name="Takashima Y."/>
            <person name="Nishizawa T."/>
        </authorList>
    </citation>
    <scope>NUCLEOTIDE SEQUENCE</scope>
    <source>
        <strain evidence="6">E1425</strain>
    </source>
</reference>
<feature type="transmembrane region" description="Helical" evidence="5">
    <location>
        <begin position="31"/>
        <end position="53"/>
    </location>
</feature>
<dbReference type="EMBL" id="BQFW01000008">
    <property type="protein sequence ID" value="GJJ73307.1"/>
    <property type="molecule type" value="Genomic_DNA"/>
</dbReference>
<comment type="caution">
    <text evidence="6">The sequence shown here is derived from an EMBL/GenBank/DDBJ whole genome shotgun (WGS) entry which is preliminary data.</text>
</comment>
<reference evidence="6" key="2">
    <citation type="journal article" date="2022" name="Microbiol. Resour. Announc.">
        <title>Whole-Genome Sequence of Entomortierella parvispora E1425, a Mucoromycotan Fungus Associated with Burkholderiaceae-Related Endosymbiotic Bacteria.</title>
        <authorList>
            <person name="Herlambang A."/>
            <person name="Guo Y."/>
            <person name="Takashima Y."/>
            <person name="Narisawa K."/>
            <person name="Ohta H."/>
            <person name="Nishizawa T."/>
        </authorList>
    </citation>
    <scope>NUCLEOTIDE SEQUENCE</scope>
    <source>
        <strain evidence="6">E1425</strain>
    </source>
</reference>
<dbReference type="InterPro" id="IPR052786">
    <property type="entry name" value="Spore_wall_assembly"/>
</dbReference>
<keyword evidence="2 5" id="KW-0812">Transmembrane</keyword>
<feature type="transmembrane region" description="Helical" evidence="5">
    <location>
        <begin position="73"/>
        <end position="99"/>
    </location>
</feature>
<dbReference type="AlphaFoldDB" id="A0A9P3HBI7"/>
<keyword evidence="4 5" id="KW-0472">Membrane</keyword>
<proteinExistence type="predicted"/>
<gene>
    <name evidence="6" type="ORF">EMPS_05665</name>
</gene>
<evidence type="ECO:0000256" key="3">
    <source>
        <dbReference type="ARBA" id="ARBA00022989"/>
    </source>
</evidence>
<evidence type="ECO:0000256" key="2">
    <source>
        <dbReference type="ARBA" id="ARBA00022692"/>
    </source>
</evidence>
<accession>A0A9P3HBI7</accession>
<evidence type="ECO:0000313" key="6">
    <source>
        <dbReference type="EMBL" id="GJJ73307.1"/>
    </source>
</evidence>